<dbReference type="InterPro" id="IPR000477">
    <property type="entry name" value="RT_dom"/>
</dbReference>
<dbReference type="InterPro" id="IPR043502">
    <property type="entry name" value="DNA/RNA_pol_sf"/>
</dbReference>
<dbReference type="Proteomes" id="UP000499080">
    <property type="component" value="Unassembled WGS sequence"/>
</dbReference>
<comment type="caution">
    <text evidence="2">The sequence shown here is derived from an EMBL/GenBank/DDBJ whole genome shotgun (WGS) entry which is preliminary data.</text>
</comment>
<dbReference type="PANTHER" id="PTHR19446">
    <property type="entry name" value="REVERSE TRANSCRIPTASES"/>
    <property type="match status" value="1"/>
</dbReference>
<protein>
    <recommendedName>
        <fullName evidence="1">Reverse transcriptase domain-containing protein</fullName>
    </recommendedName>
</protein>
<sequence>MKPYGKPYGPYGSHLFKIMDQPEEGDSQFFANRILQELYPQIPIPFQRQPQNLTAREEAFTKNEIARIMKKVPIKKASGYDGIDFIVLKTIFRTHPEILITFYNKCLSLQCFPNPLKTGVMVLFLIKGKNKSDIKSYRPVSLLPTLGKILEKLLLERLNHHLRRNNLQHPNQYGFRTNRSTEEAILDLLYKINSAKNSNQHTLMISLDIKGALDYFQYTSIKNSLDNLKYHSKNLETLIDILSNRKVAINTSQGPATWNQQQCCPQGSCTGPAFWNLVADEVLQQDWPQGVHLQMISSFWSMLGRNRKSGPIRYSGIKWGQNNIKRESAIKYLGVLIDDKLNFATHLSVIKNKSLILHQGLKNVAGTSWGLSKNIRRQLYLTVVEKFILYASAALAHNITARQLKLLSSIQRKFLLNLTEAYNTTPTAALQVIEGLMPLYIKAKMQSTLVRVGRLDRNCVYEGIHFDHESYEQPSPPSTIHPALFSLEDRISHGGQVPSNRTPIEVYTDDSKINDQTCSA</sequence>
<dbReference type="GO" id="GO:0071897">
    <property type="term" value="P:DNA biosynthetic process"/>
    <property type="evidence" value="ECO:0007669"/>
    <property type="project" value="UniProtKB-ARBA"/>
</dbReference>
<name>A0A4Y2JWP7_ARAVE</name>
<dbReference type="CDD" id="cd01650">
    <property type="entry name" value="RT_nLTR_like"/>
    <property type="match status" value="1"/>
</dbReference>
<proteinExistence type="predicted"/>
<accession>A0A4Y2JWP7</accession>
<dbReference type="EMBL" id="BGPR01003951">
    <property type="protein sequence ID" value="GBM94257.1"/>
    <property type="molecule type" value="Genomic_DNA"/>
</dbReference>
<evidence type="ECO:0000259" key="1">
    <source>
        <dbReference type="Pfam" id="PF00078"/>
    </source>
</evidence>
<evidence type="ECO:0000313" key="3">
    <source>
        <dbReference type="Proteomes" id="UP000499080"/>
    </source>
</evidence>
<dbReference type="OrthoDB" id="410104at2759"/>
<organism evidence="2 3">
    <name type="scientific">Araneus ventricosus</name>
    <name type="common">Orbweaver spider</name>
    <name type="synonym">Epeira ventricosa</name>
    <dbReference type="NCBI Taxonomy" id="182803"/>
    <lineage>
        <taxon>Eukaryota</taxon>
        <taxon>Metazoa</taxon>
        <taxon>Ecdysozoa</taxon>
        <taxon>Arthropoda</taxon>
        <taxon>Chelicerata</taxon>
        <taxon>Arachnida</taxon>
        <taxon>Araneae</taxon>
        <taxon>Araneomorphae</taxon>
        <taxon>Entelegynae</taxon>
        <taxon>Araneoidea</taxon>
        <taxon>Araneidae</taxon>
        <taxon>Araneus</taxon>
    </lineage>
</organism>
<dbReference type="AlphaFoldDB" id="A0A4Y2JWP7"/>
<dbReference type="Pfam" id="PF00078">
    <property type="entry name" value="RVT_1"/>
    <property type="match status" value="1"/>
</dbReference>
<feature type="domain" description="Reverse transcriptase" evidence="1">
    <location>
        <begin position="130"/>
        <end position="285"/>
    </location>
</feature>
<evidence type="ECO:0000313" key="2">
    <source>
        <dbReference type="EMBL" id="GBM94257.1"/>
    </source>
</evidence>
<keyword evidence="3" id="KW-1185">Reference proteome</keyword>
<gene>
    <name evidence="2" type="ORF">AVEN_254156_1</name>
</gene>
<reference evidence="2 3" key="1">
    <citation type="journal article" date="2019" name="Sci. Rep.">
        <title>Orb-weaving spider Araneus ventricosus genome elucidates the spidroin gene catalogue.</title>
        <authorList>
            <person name="Kono N."/>
            <person name="Nakamura H."/>
            <person name="Ohtoshi R."/>
            <person name="Moran D.A.P."/>
            <person name="Shinohara A."/>
            <person name="Yoshida Y."/>
            <person name="Fujiwara M."/>
            <person name="Mori M."/>
            <person name="Tomita M."/>
            <person name="Arakawa K."/>
        </authorList>
    </citation>
    <scope>NUCLEOTIDE SEQUENCE [LARGE SCALE GENOMIC DNA]</scope>
</reference>
<dbReference type="SUPFAM" id="SSF56672">
    <property type="entry name" value="DNA/RNA polymerases"/>
    <property type="match status" value="1"/>
</dbReference>